<feature type="compositionally biased region" description="Polar residues" evidence="1">
    <location>
        <begin position="295"/>
        <end position="312"/>
    </location>
</feature>
<protein>
    <submittedName>
        <fullName evidence="2">Uncharacterized protein</fullName>
    </submittedName>
</protein>
<sequence length="557" mass="59271">MQSNFYDMNNMGRDAGGLSQMTYSNNNINNNGFTSGGLGAPGSGFGNNRSRLGSKRLSVALPPRVNPIHENQVDNPTPRTSRSHLLAGLRTQPKAPATPASAPYQQTEHAQGLGGPRWAQQGYDHGYNQGVPQTATGASFGLANQYAMSAGQQMYALPEQVLAPPSMYDQMDDVDPATLQQMQMTSLYLAQRKEQLQQQLASLTAATQGLQLNTNMQYNGYSQSPMTPHTPQSYLGQQQIMAPVEVQPGVFLVYNPAIQGYSYVMDNSMQQQYQTSMSPAQQQQASAFSPPTPSVQISPPATERSTPSNVRSFSPPKKAPTPPSTLEHVEPLPPPSANAFRRGHKKASSLAIDPSANAAQGPKTASAATFGTQRAAFPPTPATGTFGPGAARAGEHPARQPRGPPPLEELTAAPTSKHEGSKNFATRQRRRALDNLMKAGIGRRAVSRSSGGSPVSERDFNFSASEDFDLASLGSAGSRKMSPIGSEMKEKRSSQGSNDGYFGLSSASSSEGEDIAYKQPPTPATPNGGVQGGGERKRLTLGVQLAAAAEKRKSFVF</sequence>
<feature type="compositionally biased region" description="Low complexity" evidence="1">
    <location>
        <begin position="440"/>
        <end position="455"/>
    </location>
</feature>
<gene>
    <name evidence="2" type="ORF">LTR78_007687</name>
</gene>
<feature type="region of interest" description="Disordered" evidence="1">
    <location>
        <begin position="374"/>
        <end position="536"/>
    </location>
</feature>
<evidence type="ECO:0000313" key="3">
    <source>
        <dbReference type="Proteomes" id="UP001274830"/>
    </source>
</evidence>
<accession>A0AAE0TU13</accession>
<name>A0AAE0TU13_9PEZI</name>
<feature type="compositionally biased region" description="Low complexity" evidence="1">
    <location>
        <begin position="274"/>
        <end position="289"/>
    </location>
</feature>
<dbReference type="AlphaFoldDB" id="A0AAE0TU13"/>
<dbReference type="Proteomes" id="UP001274830">
    <property type="component" value="Unassembled WGS sequence"/>
</dbReference>
<evidence type="ECO:0000256" key="1">
    <source>
        <dbReference type="SAM" id="MobiDB-lite"/>
    </source>
</evidence>
<feature type="region of interest" description="Disordered" evidence="1">
    <location>
        <begin position="92"/>
        <end position="130"/>
    </location>
</feature>
<evidence type="ECO:0000313" key="2">
    <source>
        <dbReference type="EMBL" id="KAK3672380.1"/>
    </source>
</evidence>
<keyword evidence="3" id="KW-1185">Reference proteome</keyword>
<dbReference type="EMBL" id="JAUTXT010000033">
    <property type="protein sequence ID" value="KAK3672380.1"/>
    <property type="molecule type" value="Genomic_DNA"/>
</dbReference>
<organism evidence="2 3">
    <name type="scientific">Recurvomyces mirabilis</name>
    <dbReference type="NCBI Taxonomy" id="574656"/>
    <lineage>
        <taxon>Eukaryota</taxon>
        <taxon>Fungi</taxon>
        <taxon>Dikarya</taxon>
        <taxon>Ascomycota</taxon>
        <taxon>Pezizomycotina</taxon>
        <taxon>Dothideomycetes</taxon>
        <taxon>Dothideomycetidae</taxon>
        <taxon>Mycosphaerellales</taxon>
        <taxon>Teratosphaeriaceae</taxon>
        <taxon>Recurvomyces</taxon>
    </lineage>
</organism>
<feature type="compositionally biased region" description="Low complexity" evidence="1">
    <location>
        <begin position="374"/>
        <end position="392"/>
    </location>
</feature>
<proteinExistence type="predicted"/>
<reference evidence="2" key="1">
    <citation type="submission" date="2023-07" db="EMBL/GenBank/DDBJ databases">
        <title>Black Yeasts Isolated from many extreme environments.</title>
        <authorList>
            <person name="Coleine C."/>
            <person name="Stajich J.E."/>
            <person name="Selbmann L."/>
        </authorList>
    </citation>
    <scope>NUCLEOTIDE SEQUENCE</scope>
    <source>
        <strain evidence="2">CCFEE 5485</strain>
    </source>
</reference>
<comment type="caution">
    <text evidence="2">The sequence shown here is derived from an EMBL/GenBank/DDBJ whole genome shotgun (WGS) entry which is preliminary data.</text>
</comment>
<feature type="region of interest" description="Disordered" evidence="1">
    <location>
        <begin position="274"/>
        <end position="348"/>
    </location>
</feature>